<dbReference type="EMBL" id="PDOD01000002">
    <property type="protein sequence ID" value="PYZ93506.1"/>
    <property type="molecule type" value="Genomic_DNA"/>
</dbReference>
<gene>
    <name evidence="1" type="ORF">CR194_10070</name>
</gene>
<name>A0A323TGV0_9BACI</name>
<proteinExistence type="predicted"/>
<keyword evidence="2" id="KW-1185">Reference proteome</keyword>
<sequence>MMIMPPDQHLCESKTFILKAIDQLESSVIQYFRLSEKMIEASYVIHSDQDQDYETSLFKTACCLRSFFSYLIELQEILMKKKTVILYTISREDILQQPQFSVFHQNSIQHQEAVKACLESNIKSIITHYAWFKDIYIMKEQLEEFLHYYKLKKNMLNVYFEEEMYPEPSPPLLNIAKGSYKRRTDTQR</sequence>
<dbReference type="Proteomes" id="UP000248214">
    <property type="component" value="Unassembled WGS sequence"/>
</dbReference>
<reference evidence="1 2" key="1">
    <citation type="submission" date="2017-10" db="EMBL/GenBank/DDBJ databases">
        <title>Bacillus sp. nov., a halophilic bacterium isolated from a Keqin Lake.</title>
        <authorList>
            <person name="Wang H."/>
        </authorList>
    </citation>
    <scope>NUCLEOTIDE SEQUENCE [LARGE SCALE GENOMIC DNA]</scope>
    <source>
        <strain evidence="1 2">KQ-12</strain>
    </source>
</reference>
<protein>
    <submittedName>
        <fullName evidence="1">Uncharacterized protein</fullName>
    </submittedName>
</protein>
<organism evidence="1 2">
    <name type="scientific">Salipaludibacillus keqinensis</name>
    <dbReference type="NCBI Taxonomy" id="2045207"/>
    <lineage>
        <taxon>Bacteria</taxon>
        <taxon>Bacillati</taxon>
        <taxon>Bacillota</taxon>
        <taxon>Bacilli</taxon>
        <taxon>Bacillales</taxon>
        <taxon>Bacillaceae</taxon>
    </lineage>
</organism>
<evidence type="ECO:0000313" key="1">
    <source>
        <dbReference type="EMBL" id="PYZ93506.1"/>
    </source>
</evidence>
<dbReference type="AlphaFoldDB" id="A0A323TGV0"/>
<accession>A0A323TGV0</accession>
<comment type="caution">
    <text evidence="1">The sequence shown here is derived from an EMBL/GenBank/DDBJ whole genome shotgun (WGS) entry which is preliminary data.</text>
</comment>
<evidence type="ECO:0000313" key="2">
    <source>
        <dbReference type="Proteomes" id="UP000248214"/>
    </source>
</evidence>